<evidence type="ECO:0000256" key="12">
    <source>
        <dbReference type="ARBA" id="ARBA00023049"/>
    </source>
</evidence>
<dbReference type="FunFam" id="1.20.58.760:FF:000001">
    <property type="entry name" value="ATP-dependent zinc metalloprotease FtsH"/>
    <property type="match status" value="1"/>
</dbReference>
<feature type="binding site" evidence="15">
    <location>
        <position position="493"/>
    </location>
    <ligand>
        <name>Zn(2+)</name>
        <dbReference type="ChEBI" id="CHEBI:29105"/>
        <note>catalytic</note>
    </ligand>
</feature>
<keyword evidence="4 15" id="KW-0645">Protease</keyword>
<feature type="binding site" evidence="15">
    <location>
        <position position="421"/>
    </location>
    <ligand>
        <name>Zn(2+)</name>
        <dbReference type="ChEBI" id="CHEBI:29105"/>
        <note>catalytic</note>
    </ligand>
</feature>
<dbReference type="PROSITE" id="PS00674">
    <property type="entry name" value="AAA"/>
    <property type="match status" value="1"/>
</dbReference>
<proteinExistence type="inferred from homology"/>
<dbReference type="Pfam" id="PF17862">
    <property type="entry name" value="AAA_lid_3"/>
    <property type="match status" value="1"/>
</dbReference>
<comment type="function">
    <text evidence="15">Acts as a processive, ATP-dependent zinc metallopeptidase for both cytoplasmic and membrane proteins. Plays a role in the quality control of integral membrane proteins.</text>
</comment>
<evidence type="ECO:0000256" key="8">
    <source>
        <dbReference type="ARBA" id="ARBA00022801"/>
    </source>
</evidence>
<evidence type="ECO:0000313" key="20">
    <source>
        <dbReference type="Proteomes" id="UP000065807"/>
    </source>
</evidence>
<dbReference type="GO" id="GO:0051301">
    <property type="term" value="P:cell division"/>
    <property type="evidence" value="ECO:0007669"/>
    <property type="project" value="UniProtKB-KW"/>
</dbReference>
<dbReference type="STRING" id="1555112.LIP_3531"/>
<feature type="compositionally biased region" description="Low complexity" evidence="17">
    <location>
        <begin position="612"/>
        <end position="622"/>
    </location>
</feature>
<name>A0A0K2SQD8_LIMPI</name>
<evidence type="ECO:0000256" key="5">
    <source>
        <dbReference type="ARBA" id="ARBA00022692"/>
    </source>
</evidence>
<dbReference type="Pfam" id="PF01434">
    <property type="entry name" value="Peptidase_M41"/>
    <property type="match status" value="1"/>
</dbReference>
<evidence type="ECO:0000259" key="18">
    <source>
        <dbReference type="SMART" id="SM00382"/>
    </source>
</evidence>
<dbReference type="Pfam" id="PF06480">
    <property type="entry name" value="FtsH_ext"/>
    <property type="match status" value="1"/>
</dbReference>
<evidence type="ECO:0000256" key="7">
    <source>
        <dbReference type="ARBA" id="ARBA00022741"/>
    </source>
</evidence>
<evidence type="ECO:0000256" key="4">
    <source>
        <dbReference type="ARBA" id="ARBA00022670"/>
    </source>
</evidence>
<gene>
    <name evidence="15" type="primary">ftsH</name>
    <name evidence="19" type="ORF">LIP_3531</name>
</gene>
<evidence type="ECO:0000256" key="11">
    <source>
        <dbReference type="ARBA" id="ARBA00022989"/>
    </source>
</evidence>
<dbReference type="InterPro" id="IPR041569">
    <property type="entry name" value="AAA_lid_3"/>
</dbReference>
<dbReference type="GO" id="GO:0016887">
    <property type="term" value="F:ATP hydrolysis activity"/>
    <property type="evidence" value="ECO:0007669"/>
    <property type="project" value="UniProtKB-UniRule"/>
</dbReference>
<dbReference type="GO" id="GO:0004176">
    <property type="term" value="F:ATP-dependent peptidase activity"/>
    <property type="evidence" value="ECO:0007669"/>
    <property type="project" value="InterPro"/>
</dbReference>
<evidence type="ECO:0000256" key="14">
    <source>
        <dbReference type="ARBA" id="ARBA00061570"/>
    </source>
</evidence>
<dbReference type="GO" id="GO:0005886">
    <property type="term" value="C:plasma membrane"/>
    <property type="evidence" value="ECO:0007669"/>
    <property type="project" value="UniProtKB-SubCell"/>
</dbReference>
<comment type="cofactor">
    <cofactor evidence="15">
        <name>Zn(2+)</name>
        <dbReference type="ChEBI" id="CHEBI:29105"/>
    </cofactor>
    <text evidence="15">Binds 1 zinc ion per subunit.</text>
</comment>
<evidence type="ECO:0000256" key="1">
    <source>
        <dbReference type="ARBA" id="ARBA00004370"/>
    </source>
</evidence>
<accession>A0A0K2SQD8</accession>
<dbReference type="GO" id="GO:0005524">
    <property type="term" value="F:ATP binding"/>
    <property type="evidence" value="ECO:0007669"/>
    <property type="project" value="UniProtKB-UniRule"/>
</dbReference>
<dbReference type="Pfam" id="PF00004">
    <property type="entry name" value="AAA"/>
    <property type="match status" value="1"/>
</dbReference>
<dbReference type="Gene3D" id="1.20.58.760">
    <property type="entry name" value="Peptidase M41"/>
    <property type="match status" value="1"/>
</dbReference>
<evidence type="ECO:0000256" key="13">
    <source>
        <dbReference type="ARBA" id="ARBA00023136"/>
    </source>
</evidence>
<dbReference type="SUPFAM" id="SSF140990">
    <property type="entry name" value="FtsH protease domain-like"/>
    <property type="match status" value="1"/>
</dbReference>
<feature type="binding site" evidence="15">
    <location>
        <position position="417"/>
    </location>
    <ligand>
        <name>Zn(2+)</name>
        <dbReference type="ChEBI" id="CHEBI:29105"/>
        <note>catalytic</note>
    </ligand>
</feature>
<keyword evidence="5 15" id="KW-0812">Transmembrane</keyword>
<comment type="subunit">
    <text evidence="15">Homohexamer.</text>
</comment>
<feature type="binding site" evidence="15">
    <location>
        <begin position="195"/>
        <end position="202"/>
    </location>
    <ligand>
        <name>ATP</name>
        <dbReference type="ChEBI" id="CHEBI:30616"/>
    </ligand>
</feature>
<dbReference type="SMART" id="SM00382">
    <property type="entry name" value="AAA"/>
    <property type="match status" value="1"/>
</dbReference>
<dbReference type="GO" id="GO:0006508">
    <property type="term" value="P:proteolysis"/>
    <property type="evidence" value="ECO:0007669"/>
    <property type="project" value="UniProtKB-KW"/>
</dbReference>
<evidence type="ECO:0000256" key="15">
    <source>
        <dbReference type="HAMAP-Rule" id="MF_01458"/>
    </source>
</evidence>
<keyword evidence="20" id="KW-1185">Reference proteome</keyword>
<dbReference type="FunFam" id="1.10.8.60:FF:000001">
    <property type="entry name" value="ATP-dependent zinc metalloprotease FtsH"/>
    <property type="match status" value="1"/>
</dbReference>
<dbReference type="GO" id="GO:0004222">
    <property type="term" value="F:metalloendopeptidase activity"/>
    <property type="evidence" value="ECO:0007669"/>
    <property type="project" value="InterPro"/>
</dbReference>
<reference evidence="20" key="2">
    <citation type="journal article" date="2016" name="Int. J. Syst. Evol. Microbiol.">
        <title>Complete genome sequence and cell structure of Limnochorda pilosa, a Gram-negative spore-former within the phylum Firmicutes.</title>
        <authorList>
            <person name="Watanabe M."/>
            <person name="Kojima H."/>
            <person name="Fukui M."/>
        </authorList>
    </citation>
    <scope>NUCLEOTIDE SEQUENCE [LARGE SCALE GENOMIC DNA]</scope>
    <source>
        <strain evidence="20">HC45</strain>
    </source>
</reference>
<dbReference type="RefSeq" id="WP_082726493.1">
    <property type="nucleotide sequence ID" value="NZ_AP014924.1"/>
</dbReference>
<keyword evidence="7 15" id="KW-0547">Nucleotide-binding</keyword>
<keyword evidence="8 15" id="KW-0378">Hydrolase</keyword>
<feature type="region of interest" description="Disordered" evidence="17">
    <location>
        <begin position="594"/>
        <end position="648"/>
    </location>
</feature>
<dbReference type="InterPro" id="IPR003593">
    <property type="entry name" value="AAA+_ATPase"/>
</dbReference>
<keyword evidence="10 15" id="KW-0067">ATP-binding</keyword>
<keyword evidence="19" id="KW-0131">Cell cycle</keyword>
<evidence type="ECO:0000256" key="17">
    <source>
        <dbReference type="SAM" id="MobiDB-lite"/>
    </source>
</evidence>
<keyword evidence="13 15" id="KW-0472">Membrane</keyword>
<comment type="similarity">
    <text evidence="2 15">In the C-terminal section; belongs to the peptidase M41 family.</text>
</comment>
<evidence type="ECO:0000256" key="6">
    <source>
        <dbReference type="ARBA" id="ARBA00022723"/>
    </source>
</evidence>
<dbReference type="PANTHER" id="PTHR23076">
    <property type="entry name" value="METALLOPROTEASE M41 FTSH"/>
    <property type="match status" value="1"/>
</dbReference>
<feature type="domain" description="AAA+ ATPase" evidence="18">
    <location>
        <begin position="187"/>
        <end position="326"/>
    </location>
</feature>
<keyword evidence="9 15" id="KW-0862">Zinc</keyword>
<keyword evidence="6 15" id="KW-0479">Metal-binding</keyword>
<reference evidence="20" key="1">
    <citation type="submission" date="2015-07" db="EMBL/GenBank/DDBJ databases">
        <title>Complete genome sequence and phylogenetic analysis of Limnochorda pilosa.</title>
        <authorList>
            <person name="Watanabe M."/>
            <person name="Kojima H."/>
            <person name="Fukui M."/>
        </authorList>
    </citation>
    <scope>NUCLEOTIDE SEQUENCE [LARGE SCALE GENOMIC DNA]</scope>
    <source>
        <strain evidence="20">HC45</strain>
    </source>
</reference>
<dbReference type="PANTHER" id="PTHR23076:SF97">
    <property type="entry name" value="ATP-DEPENDENT ZINC METALLOPROTEASE YME1L1"/>
    <property type="match status" value="1"/>
</dbReference>
<feature type="active site" evidence="15">
    <location>
        <position position="418"/>
    </location>
</feature>
<dbReference type="SUPFAM" id="SSF52540">
    <property type="entry name" value="P-loop containing nucleoside triphosphate hydrolases"/>
    <property type="match status" value="1"/>
</dbReference>
<dbReference type="EMBL" id="AP014924">
    <property type="protein sequence ID" value="BAS29343.1"/>
    <property type="molecule type" value="Genomic_DNA"/>
</dbReference>
<dbReference type="InterPro" id="IPR011546">
    <property type="entry name" value="Pept_M41_FtsH_extracell"/>
</dbReference>
<evidence type="ECO:0000256" key="3">
    <source>
        <dbReference type="ARBA" id="ARBA00022475"/>
    </source>
</evidence>
<dbReference type="InterPro" id="IPR000642">
    <property type="entry name" value="Peptidase_M41"/>
</dbReference>
<dbReference type="GO" id="GO:0008270">
    <property type="term" value="F:zinc ion binding"/>
    <property type="evidence" value="ECO:0007669"/>
    <property type="project" value="UniProtKB-UniRule"/>
</dbReference>
<dbReference type="InterPro" id="IPR037219">
    <property type="entry name" value="Peptidase_M41-like"/>
</dbReference>
<dbReference type="InterPro" id="IPR003959">
    <property type="entry name" value="ATPase_AAA_core"/>
</dbReference>
<keyword evidence="19" id="KW-0132">Cell division</keyword>
<evidence type="ECO:0000256" key="2">
    <source>
        <dbReference type="ARBA" id="ARBA00010044"/>
    </source>
</evidence>
<protein>
    <recommendedName>
        <fullName evidence="15">ATP-dependent zinc metalloprotease FtsH</fullName>
        <ecNumber evidence="15">3.4.24.-</ecNumber>
    </recommendedName>
</protein>
<evidence type="ECO:0000256" key="9">
    <source>
        <dbReference type="ARBA" id="ARBA00022833"/>
    </source>
</evidence>
<dbReference type="InterPro" id="IPR005936">
    <property type="entry name" value="FtsH"/>
</dbReference>
<dbReference type="InterPro" id="IPR003960">
    <property type="entry name" value="ATPase_AAA_CS"/>
</dbReference>
<dbReference type="CDD" id="cd19501">
    <property type="entry name" value="RecA-like_FtsH"/>
    <property type="match status" value="1"/>
</dbReference>
<dbReference type="Gene3D" id="3.30.720.210">
    <property type="match status" value="1"/>
</dbReference>
<dbReference type="Gene3D" id="1.10.8.60">
    <property type="match status" value="1"/>
</dbReference>
<dbReference type="FunFam" id="3.40.50.300:FF:000001">
    <property type="entry name" value="ATP-dependent zinc metalloprotease FtsH"/>
    <property type="match status" value="1"/>
</dbReference>
<feature type="transmembrane region" description="Helical" evidence="15">
    <location>
        <begin position="101"/>
        <end position="123"/>
    </location>
</feature>
<dbReference type="Gene3D" id="3.40.50.300">
    <property type="entry name" value="P-loop containing nucleotide triphosphate hydrolases"/>
    <property type="match status" value="1"/>
</dbReference>
<keyword evidence="11 15" id="KW-1133">Transmembrane helix</keyword>
<dbReference type="Proteomes" id="UP000065807">
    <property type="component" value="Chromosome"/>
</dbReference>
<feature type="compositionally biased region" description="Basic and acidic residues" evidence="17">
    <location>
        <begin position="623"/>
        <end position="637"/>
    </location>
</feature>
<evidence type="ECO:0000313" key="19">
    <source>
        <dbReference type="EMBL" id="BAS29343.1"/>
    </source>
</evidence>
<dbReference type="HAMAP" id="MF_01458">
    <property type="entry name" value="FtsH"/>
    <property type="match status" value="1"/>
</dbReference>
<comment type="similarity">
    <text evidence="16">Belongs to the AAA ATPase family.</text>
</comment>
<keyword evidence="3 15" id="KW-1003">Cell membrane</keyword>
<dbReference type="InterPro" id="IPR027417">
    <property type="entry name" value="P-loop_NTPase"/>
</dbReference>
<dbReference type="EC" id="3.4.24.-" evidence="15"/>
<sequence length="648" mass="71512">MNRFLRGLSLYLLIAVLAVMIVSTFYTPSESARNLDYTEFVQSLNAGRIASVKMVGEQEIHGRMKDGTEFKTFAPPNLTNLADQLLAKGVQVSAAPTPPPAWWVSILPNVLMLVVFVGLWLFILNQMQGGNNRAMSFGKSRAKLHTEEKSKVRFDDVAGLDEAKMELQEIVEFLKHPKKFVELGAKIPKGVLLVGPPGTGKTLLGRAVAGEAGVPFFSISGSDFVEMFVGVGASRVRDLFDTAKKNSPCIVFIDELDAVGRHRGAGLGGGHDEREQTLNQLLVEMDGFEPNTGIIIMAATNRPDVLDPALLRPGRFDRKVIVDRADLQGRIEILKIHSRNKPLAEDVSLETLARRTPGFSGADLENLMNEAAILAARRGVKRITMADCEEAIDRVLLGPEKKKRVLTERDKEVFAYHEAGHAVVAHFLPHGDPVHKVTIIGRGMAGGYTMTLPAEERYVATRAELTDRLAHMLGGRTAEEVAFDEISTGAQDDLEKTTSLSRRMVMEWGMSDELGPLTFGNRQGEIFLGRDIARERNYSEEVAAAIDKEVRRLVDEAHRRARQILTEHWDRVVKLVEVLKDRETVDEATFRHLMEEGTLPEAKPAPEPQPKVPESVAAATTEAPERPEGRTPKEGLGKQRPKPAVGLE</sequence>
<organism evidence="19 20">
    <name type="scientific">Limnochorda pilosa</name>
    <dbReference type="NCBI Taxonomy" id="1555112"/>
    <lineage>
        <taxon>Bacteria</taxon>
        <taxon>Bacillati</taxon>
        <taxon>Bacillota</taxon>
        <taxon>Limnochordia</taxon>
        <taxon>Limnochordales</taxon>
        <taxon>Limnochordaceae</taxon>
        <taxon>Limnochorda</taxon>
    </lineage>
</organism>
<feature type="transmembrane region" description="Helical" evidence="15">
    <location>
        <begin position="7"/>
        <end position="26"/>
    </location>
</feature>
<keyword evidence="12 15" id="KW-0482">Metalloprotease</keyword>
<evidence type="ECO:0000256" key="10">
    <source>
        <dbReference type="ARBA" id="ARBA00022840"/>
    </source>
</evidence>
<dbReference type="NCBIfam" id="TIGR01241">
    <property type="entry name" value="FtsH_fam"/>
    <property type="match status" value="1"/>
</dbReference>
<dbReference type="PATRIC" id="fig|1555112.3.peg.3569"/>
<dbReference type="AlphaFoldDB" id="A0A0K2SQD8"/>
<evidence type="ECO:0000256" key="16">
    <source>
        <dbReference type="RuleBase" id="RU003651"/>
    </source>
</evidence>
<comment type="similarity">
    <text evidence="14 15">In the central section; belongs to the AAA ATPase family.</text>
</comment>
<comment type="subcellular location">
    <subcellularLocation>
        <location evidence="15">Cell membrane</location>
        <topology evidence="15">Multi-pass membrane protein</topology>
        <orientation evidence="15">Cytoplasmic side</orientation>
    </subcellularLocation>
    <subcellularLocation>
        <location evidence="1">Membrane</location>
    </subcellularLocation>
</comment>
<dbReference type="KEGG" id="lpil:LIP_3531"/>
<dbReference type="OrthoDB" id="9809379at2"/>
<dbReference type="GO" id="GO:0030163">
    <property type="term" value="P:protein catabolic process"/>
    <property type="evidence" value="ECO:0007669"/>
    <property type="project" value="UniProtKB-UniRule"/>
</dbReference>